<dbReference type="Gene3D" id="3.40.50.300">
    <property type="entry name" value="P-loop containing nucleotide triphosphate hydrolases"/>
    <property type="match status" value="1"/>
</dbReference>
<keyword evidence="2" id="KW-0067">ATP-binding</keyword>
<dbReference type="EMBL" id="UINC01118399">
    <property type="protein sequence ID" value="SVC91495.1"/>
    <property type="molecule type" value="Genomic_DNA"/>
</dbReference>
<evidence type="ECO:0000259" key="3">
    <source>
        <dbReference type="PROSITE" id="PS50893"/>
    </source>
</evidence>
<sequence length="230" mass="25485">VIKIENLQKKYGGNWALRGISLQIAAGKVTGILGENGSGKSTLFKILAGVVRPSGGHVSIRGESLGVNTRRQTAYLPEVDPFYNWMQVGEQLQFLASFYAGWDWNKTYELLQFMGISKDAKIGALSKGQKARLKVITGFCWSNKLVLMDEPFNGIDPPSRKKILQSVFGEFRHGEQQAIVISTHLVSEVEEFIDDVVYLRDGEIALMGSAETLREQRSQSLSDIFADVVA</sequence>
<accession>A0A382R300</accession>
<evidence type="ECO:0000256" key="1">
    <source>
        <dbReference type="ARBA" id="ARBA00022741"/>
    </source>
</evidence>
<evidence type="ECO:0000313" key="4">
    <source>
        <dbReference type="EMBL" id="SVC91495.1"/>
    </source>
</evidence>
<dbReference type="PROSITE" id="PS00211">
    <property type="entry name" value="ABC_TRANSPORTER_1"/>
    <property type="match status" value="1"/>
</dbReference>
<name>A0A382R300_9ZZZZ</name>
<dbReference type="InterPro" id="IPR017871">
    <property type="entry name" value="ABC_transporter-like_CS"/>
</dbReference>
<dbReference type="PROSITE" id="PS50893">
    <property type="entry name" value="ABC_TRANSPORTER_2"/>
    <property type="match status" value="1"/>
</dbReference>
<dbReference type="SUPFAM" id="SSF52540">
    <property type="entry name" value="P-loop containing nucleoside triphosphate hydrolases"/>
    <property type="match status" value="1"/>
</dbReference>
<organism evidence="4">
    <name type="scientific">marine metagenome</name>
    <dbReference type="NCBI Taxonomy" id="408172"/>
    <lineage>
        <taxon>unclassified sequences</taxon>
        <taxon>metagenomes</taxon>
        <taxon>ecological metagenomes</taxon>
    </lineage>
</organism>
<dbReference type="InterPro" id="IPR027417">
    <property type="entry name" value="P-loop_NTPase"/>
</dbReference>
<dbReference type="CDD" id="cd03230">
    <property type="entry name" value="ABC_DR_subfamily_A"/>
    <property type="match status" value="1"/>
</dbReference>
<dbReference type="InterPro" id="IPR003593">
    <property type="entry name" value="AAA+_ATPase"/>
</dbReference>
<feature type="non-terminal residue" evidence="4">
    <location>
        <position position="1"/>
    </location>
</feature>
<keyword evidence="1" id="KW-0547">Nucleotide-binding</keyword>
<dbReference type="SMART" id="SM00382">
    <property type="entry name" value="AAA"/>
    <property type="match status" value="1"/>
</dbReference>
<protein>
    <recommendedName>
        <fullName evidence="3">ABC transporter domain-containing protein</fullName>
    </recommendedName>
</protein>
<dbReference type="GO" id="GO:0005524">
    <property type="term" value="F:ATP binding"/>
    <property type="evidence" value="ECO:0007669"/>
    <property type="project" value="UniProtKB-KW"/>
</dbReference>
<feature type="domain" description="ABC transporter" evidence="3">
    <location>
        <begin position="2"/>
        <end position="226"/>
    </location>
</feature>
<dbReference type="GO" id="GO:0016887">
    <property type="term" value="F:ATP hydrolysis activity"/>
    <property type="evidence" value="ECO:0007669"/>
    <property type="project" value="InterPro"/>
</dbReference>
<dbReference type="PANTHER" id="PTHR43158:SF1">
    <property type="entry name" value="ABC TRANSPORTER, ATP-BINDING PROTEIN"/>
    <property type="match status" value="1"/>
</dbReference>
<reference evidence="4" key="1">
    <citation type="submission" date="2018-05" db="EMBL/GenBank/DDBJ databases">
        <authorList>
            <person name="Lanie J.A."/>
            <person name="Ng W.-L."/>
            <person name="Kazmierczak K.M."/>
            <person name="Andrzejewski T.M."/>
            <person name="Davidsen T.M."/>
            <person name="Wayne K.J."/>
            <person name="Tettelin H."/>
            <person name="Glass J.I."/>
            <person name="Rusch D."/>
            <person name="Podicherti R."/>
            <person name="Tsui H.-C.T."/>
            <person name="Winkler M.E."/>
        </authorList>
    </citation>
    <scope>NUCLEOTIDE SEQUENCE</scope>
</reference>
<proteinExistence type="predicted"/>
<gene>
    <name evidence="4" type="ORF">METZ01_LOCUS344349</name>
</gene>
<dbReference type="PANTHER" id="PTHR43158">
    <property type="entry name" value="SKFA PEPTIDE EXPORT ATP-BINDING PROTEIN SKFE"/>
    <property type="match status" value="1"/>
</dbReference>
<evidence type="ECO:0000256" key="2">
    <source>
        <dbReference type="ARBA" id="ARBA00022840"/>
    </source>
</evidence>
<dbReference type="Pfam" id="PF00005">
    <property type="entry name" value="ABC_tran"/>
    <property type="match status" value="1"/>
</dbReference>
<dbReference type="AlphaFoldDB" id="A0A382R300"/>
<dbReference type="InterPro" id="IPR003439">
    <property type="entry name" value="ABC_transporter-like_ATP-bd"/>
</dbReference>